<evidence type="ECO:0000313" key="2">
    <source>
        <dbReference type="EMBL" id="MFB9625011.1"/>
    </source>
</evidence>
<evidence type="ECO:0000313" key="3">
    <source>
        <dbReference type="Proteomes" id="UP001589532"/>
    </source>
</evidence>
<dbReference type="Proteomes" id="UP001589532">
    <property type="component" value="Unassembled WGS sequence"/>
</dbReference>
<dbReference type="RefSeq" id="WP_344986256.1">
    <property type="nucleotide sequence ID" value="NZ_BAAAXV010000001.1"/>
</dbReference>
<comment type="caution">
    <text evidence="2">The sequence shown here is derived from an EMBL/GenBank/DDBJ whole genome shotgun (WGS) entry which is preliminary data.</text>
</comment>
<organism evidence="2 3">
    <name type="scientific">Nonomuraea helvata</name>
    <dbReference type="NCBI Taxonomy" id="37484"/>
    <lineage>
        <taxon>Bacteria</taxon>
        <taxon>Bacillati</taxon>
        <taxon>Actinomycetota</taxon>
        <taxon>Actinomycetes</taxon>
        <taxon>Streptosporangiales</taxon>
        <taxon>Streptosporangiaceae</taxon>
        <taxon>Nonomuraea</taxon>
    </lineage>
</organism>
<evidence type="ECO:0000256" key="1">
    <source>
        <dbReference type="SAM" id="MobiDB-lite"/>
    </source>
</evidence>
<name>A0ABV5S010_9ACTN</name>
<protein>
    <submittedName>
        <fullName evidence="2">Uncharacterized protein</fullName>
    </submittedName>
</protein>
<feature type="region of interest" description="Disordered" evidence="1">
    <location>
        <begin position="182"/>
        <end position="224"/>
    </location>
</feature>
<dbReference type="EMBL" id="JBHMBW010000014">
    <property type="protein sequence ID" value="MFB9625011.1"/>
    <property type="molecule type" value="Genomic_DNA"/>
</dbReference>
<proteinExistence type="predicted"/>
<reference evidence="2 3" key="1">
    <citation type="submission" date="2024-09" db="EMBL/GenBank/DDBJ databases">
        <authorList>
            <person name="Sun Q."/>
            <person name="Mori K."/>
        </authorList>
    </citation>
    <scope>NUCLEOTIDE SEQUENCE [LARGE SCALE GENOMIC DNA]</scope>
    <source>
        <strain evidence="2 3">JCM 3143</strain>
    </source>
</reference>
<gene>
    <name evidence="2" type="ORF">ACFFSA_18145</name>
</gene>
<sequence length="224" mass="23808">MNAADGAPAPRRIAMADGDDRLPSITATDWVTYADHVVVVNATSEQTIPPAQIEIERGEGLIGRKVNLEVKDVLWSREDAAQPAPKEWEYNASGWTFTEGNLSSPTVTAIYDRPRIEPGHQYILAIAWEGPHCAEGDTPEPARWMGLGEGSELPFDGDVIGQGEMEGHAQSVAEARTLAADAGPDAGLEEEMAGNSADALAAKLKATPPGERQQSEPPPTAACD</sequence>
<keyword evidence="3" id="KW-1185">Reference proteome</keyword>
<accession>A0ABV5S010</accession>